<protein>
    <recommendedName>
        <fullName evidence="9">Wall-associated receptor kinase galacturonan-binding domain-containing protein</fullName>
    </recommendedName>
</protein>
<comment type="caution">
    <text evidence="7">The sequence shown here is derived from an EMBL/GenBank/DDBJ whole genome shotgun (WGS) entry which is preliminary data.</text>
</comment>
<evidence type="ECO:0000313" key="7">
    <source>
        <dbReference type="EMBL" id="KAG8053518.1"/>
    </source>
</evidence>
<feature type="domain" description="Wall-associated receptor kinase C-terminal" evidence="6">
    <location>
        <begin position="173"/>
        <end position="257"/>
    </location>
</feature>
<reference evidence="7" key="2">
    <citation type="submission" date="2021-02" db="EMBL/GenBank/DDBJ databases">
        <authorList>
            <person name="Kimball J.A."/>
            <person name="Haas M.W."/>
            <person name="Macchietto M."/>
            <person name="Kono T."/>
            <person name="Duquette J."/>
            <person name="Shao M."/>
        </authorList>
    </citation>
    <scope>NUCLEOTIDE SEQUENCE</scope>
    <source>
        <tissue evidence="7">Fresh leaf tissue</tissue>
    </source>
</reference>
<dbReference type="OrthoDB" id="657943at2759"/>
<dbReference type="GO" id="GO:0030247">
    <property type="term" value="F:polysaccharide binding"/>
    <property type="evidence" value="ECO:0007669"/>
    <property type="project" value="InterPro"/>
</dbReference>
<comment type="subcellular location">
    <subcellularLocation>
        <location evidence="1">Membrane</location>
        <topology evidence="1">Single-pass membrane protein</topology>
    </subcellularLocation>
</comment>
<feature type="chain" id="PRO_5035217920" description="Wall-associated receptor kinase galacturonan-binding domain-containing protein" evidence="4">
    <location>
        <begin position="35"/>
        <end position="304"/>
    </location>
</feature>
<keyword evidence="3" id="KW-0325">Glycoprotein</keyword>
<keyword evidence="8" id="KW-1185">Reference proteome</keyword>
<evidence type="ECO:0000256" key="3">
    <source>
        <dbReference type="ARBA" id="ARBA00023180"/>
    </source>
</evidence>
<evidence type="ECO:0000256" key="2">
    <source>
        <dbReference type="ARBA" id="ARBA00022729"/>
    </source>
</evidence>
<name>A0A8J5RNT9_ZIZPA</name>
<dbReference type="EMBL" id="JAAALK010000288">
    <property type="protein sequence ID" value="KAG8053518.1"/>
    <property type="molecule type" value="Genomic_DNA"/>
</dbReference>
<evidence type="ECO:0000259" key="6">
    <source>
        <dbReference type="Pfam" id="PF14380"/>
    </source>
</evidence>
<organism evidence="7 8">
    <name type="scientific">Zizania palustris</name>
    <name type="common">Northern wild rice</name>
    <dbReference type="NCBI Taxonomy" id="103762"/>
    <lineage>
        <taxon>Eukaryota</taxon>
        <taxon>Viridiplantae</taxon>
        <taxon>Streptophyta</taxon>
        <taxon>Embryophyta</taxon>
        <taxon>Tracheophyta</taxon>
        <taxon>Spermatophyta</taxon>
        <taxon>Magnoliopsida</taxon>
        <taxon>Liliopsida</taxon>
        <taxon>Poales</taxon>
        <taxon>Poaceae</taxon>
        <taxon>BOP clade</taxon>
        <taxon>Oryzoideae</taxon>
        <taxon>Oryzeae</taxon>
        <taxon>Zizaniinae</taxon>
        <taxon>Zizania</taxon>
    </lineage>
</organism>
<dbReference type="PANTHER" id="PTHR33138">
    <property type="entry name" value="OS01G0690200 PROTEIN"/>
    <property type="match status" value="1"/>
</dbReference>
<dbReference type="InterPro" id="IPR025287">
    <property type="entry name" value="WAK_GUB"/>
</dbReference>
<feature type="signal peptide" evidence="4">
    <location>
        <begin position="1"/>
        <end position="34"/>
    </location>
</feature>
<evidence type="ECO:0000259" key="5">
    <source>
        <dbReference type="Pfam" id="PF13947"/>
    </source>
</evidence>
<proteinExistence type="predicted"/>
<sequence>MPAFPAAAAAAAAEICLAMMLLLALLVAASSAAAADAINTTTWSSSCEPAKCGELTIGYPFWLEGTHPPECGYRAFQVSCQQRLASLKNGFWTYEIKNISYERSSFRVSNVQLSQDSCSLESNFNASADLSFGPFNISSENQELFFIYKCTQSRRQLPSSWASIHCPFDSGDSYAWLAREYKPDDALKPLPGNCTVSMLPVLGYAGATAKDYERLIKGGFLLEYPMTPDDCKYCSETGGRCRVNATYDELECQCPDGLSPVLFCGALVLRWPLFSHRTDSFNMQSCPNPFQPSLDAADAPDAGR</sequence>
<reference evidence="7" key="1">
    <citation type="journal article" date="2021" name="bioRxiv">
        <title>Whole Genome Assembly and Annotation of Northern Wild Rice, Zizania palustris L., Supports a Whole Genome Duplication in the Zizania Genus.</title>
        <authorList>
            <person name="Haas M."/>
            <person name="Kono T."/>
            <person name="Macchietto M."/>
            <person name="Millas R."/>
            <person name="McGilp L."/>
            <person name="Shao M."/>
            <person name="Duquette J."/>
            <person name="Hirsch C.N."/>
            <person name="Kimball J."/>
        </authorList>
    </citation>
    <scope>NUCLEOTIDE SEQUENCE</scope>
    <source>
        <tissue evidence="7">Fresh leaf tissue</tissue>
    </source>
</reference>
<dbReference type="Pfam" id="PF13947">
    <property type="entry name" value="GUB_WAK_bind"/>
    <property type="match status" value="1"/>
</dbReference>
<dbReference type="GO" id="GO:0016020">
    <property type="term" value="C:membrane"/>
    <property type="evidence" value="ECO:0007669"/>
    <property type="project" value="UniProtKB-SubCell"/>
</dbReference>
<dbReference type="InterPro" id="IPR032872">
    <property type="entry name" value="WAK_assoc_C"/>
</dbReference>
<dbReference type="AlphaFoldDB" id="A0A8J5RNT9"/>
<accession>A0A8J5RNT9</accession>
<keyword evidence="2 4" id="KW-0732">Signal</keyword>
<gene>
    <name evidence="7" type="ORF">GUJ93_ZPchr0001g29447</name>
</gene>
<dbReference type="Proteomes" id="UP000729402">
    <property type="component" value="Unassembled WGS sequence"/>
</dbReference>
<dbReference type="Pfam" id="PF14380">
    <property type="entry name" value="WAK_assoc"/>
    <property type="match status" value="1"/>
</dbReference>
<dbReference type="PANTHER" id="PTHR33138:SF83">
    <property type="entry name" value="OS01G0136700 PROTEIN"/>
    <property type="match status" value="1"/>
</dbReference>
<feature type="domain" description="Wall-associated receptor kinase galacturonan-binding" evidence="5">
    <location>
        <begin position="47"/>
        <end position="109"/>
    </location>
</feature>
<evidence type="ECO:0000256" key="1">
    <source>
        <dbReference type="ARBA" id="ARBA00004167"/>
    </source>
</evidence>
<evidence type="ECO:0008006" key="9">
    <source>
        <dbReference type="Google" id="ProtNLM"/>
    </source>
</evidence>
<evidence type="ECO:0000256" key="4">
    <source>
        <dbReference type="SAM" id="SignalP"/>
    </source>
</evidence>
<evidence type="ECO:0000313" key="8">
    <source>
        <dbReference type="Proteomes" id="UP000729402"/>
    </source>
</evidence>